<evidence type="ECO:0000313" key="3">
    <source>
        <dbReference type="Proteomes" id="UP000654075"/>
    </source>
</evidence>
<reference evidence="2" key="1">
    <citation type="submission" date="2021-02" db="EMBL/GenBank/DDBJ databases">
        <authorList>
            <person name="Dougan E. K."/>
            <person name="Rhodes N."/>
            <person name="Thang M."/>
            <person name="Chan C."/>
        </authorList>
    </citation>
    <scope>NUCLEOTIDE SEQUENCE</scope>
</reference>
<protein>
    <submittedName>
        <fullName evidence="2">Uncharacterized protein</fullName>
    </submittedName>
</protein>
<gene>
    <name evidence="2" type="ORF">PGLA1383_LOCUS6591</name>
</gene>
<evidence type="ECO:0000313" key="2">
    <source>
        <dbReference type="EMBL" id="CAE8587762.1"/>
    </source>
</evidence>
<accession>A0A813DIP6</accession>
<name>A0A813DIP6_POLGL</name>
<evidence type="ECO:0000256" key="1">
    <source>
        <dbReference type="SAM" id="MobiDB-lite"/>
    </source>
</evidence>
<feature type="region of interest" description="Disordered" evidence="1">
    <location>
        <begin position="1"/>
        <end position="44"/>
    </location>
</feature>
<keyword evidence="3" id="KW-1185">Reference proteome</keyword>
<dbReference type="Proteomes" id="UP000654075">
    <property type="component" value="Unassembled WGS sequence"/>
</dbReference>
<proteinExistence type="predicted"/>
<feature type="region of interest" description="Disordered" evidence="1">
    <location>
        <begin position="194"/>
        <end position="214"/>
    </location>
</feature>
<sequence>MALPGDFLASPAMPADFPAWGSRNSGRQQRRPLPDSAAGLATTQRRGLALSSFARRFSTGCLRDPRERSSPLPPPPASAPAVLLTGGQLVEGCSSTSKWWMESTGLEKLEKLEPREHSPTKSAKKGTDRSRRQQQQQFQELQDADATPPTPPANVPLLVPAPTLSCLSRDVLAETSSNSKVSSCAELPSLLPTRGGHATASSPTRKYDLSKDTGSSLIKPKRRVRFDLERVEEWEVSIKQNCELRGVPARRRKPHTLLSLTGGADWSPLAKSSDKAGMMRVIFDAETAEQLARHLPRLPSL</sequence>
<dbReference type="EMBL" id="CAJNNV010002754">
    <property type="protein sequence ID" value="CAE8587762.1"/>
    <property type="molecule type" value="Genomic_DNA"/>
</dbReference>
<feature type="compositionally biased region" description="Basic and acidic residues" evidence="1">
    <location>
        <begin position="110"/>
        <end position="131"/>
    </location>
</feature>
<feature type="region of interest" description="Disordered" evidence="1">
    <location>
        <begin position="110"/>
        <end position="158"/>
    </location>
</feature>
<dbReference type="AlphaFoldDB" id="A0A813DIP6"/>
<organism evidence="2 3">
    <name type="scientific">Polarella glacialis</name>
    <name type="common">Dinoflagellate</name>
    <dbReference type="NCBI Taxonomy" id="89957"/>
    <lineage>
        <taxon>Eukaryota</taxon>
        <taxon>Sar</taxon>
        <taxon>Alveolata</taxon>
        <taxon>Dinophyceae</taxon>
        <taxon>Suessiales</taxon>
        <taxon>Suessiaceae</taxon>
        <taxon>Polarella</taxon>
    </lineage>
</organism>
<comment type="caution">
    <text evidence="2">The sequence shown here is derived from an EMBL/GenBank/DDBJ whole genome shotgun (WGS) entry which is preliminary data.</text>
</comment>